<dbReference type="Gene3D" id="2.30.29.30">
    <property type="entry name" value="Pleckstrin-homology domain (PH domain)/Phosphotyrosine-binding domain (PTB)"/>
    <property type="match status" value="1"/>
</dbReference>
<dbReference type="CDD" id="cd08834">
    <property type="entry name" value="ArfGap_ASAP"/>
    <property type="match status" value="1"/>
</dbReference>
<accession>A0A075A0H9</accession>
<dbReference type="PROSITE" id="PS50297">
    <property type="entry name" value="ANK_REP_REGION"/>
    <property type="match status" value="1"/>
</dbReference>
<feature type="repeat" description="ANK" evidence="4">
    <location>
        <begin position="800"/>
        <end position="824"/>
    </location>
</feature>
<dbReference type="Gene3D" id="1.25.40.950">
    <property type="match status" value="1"/>
</dbReference>
<evidence type="ECO:0000259" key="9">
    <source>
        <dbReference type="PROSITE" id="PS50003"/>
    </source>
</evidence>
<keyword evidence="4" id="KW-0040">ANK repeat</keyword>
<dbReference type="CTD" id="20324803"/>
<dbReference type="InterPro" id="IPR001849">
    <property type="entry name" value="PH_domain"/>
</dbReference>
<dbReference type="GO" id="GO:0008270">
    <property type="term" value="F:zinc ion binding"/>
    <property type="evidence" value="ECO:0007669"/>
    <property type="project" value="UniProtKB-KW"/>
</dbReference>
<dbReference type="PANTHER" id="PTHR45854">
    <property type="entry name" value="ASAP FAMILY MEMBER"/>
    <property type="match status" value="1"/>
</dbReference>
<dbReference type="SMART" id="SM00233">
    <property type="entry name" value="PH"/>
    <property type="match status" value="1"/>
</dbReference>
<dbReference type="Gene3D" id="1.20.1270.60">
    <property type="entry name" value="Arfaptin homology (AH) domain/BAR domain"/>
    <property type="match status" value="1"/>
</dbReference>
<dbReference type="InterPro" id="IPR011993">
    <property type="entry name" value="PH-like_dom_sf"/>
</dbReference>
<dbReference type="SUPFAM" id="SSF50729">
    <property type="entry name" value="PH domain-like"/>
    <property type="match status" value="1"/>
</dbReference>
<feature type="region of interest" description="Disordered" evidence="7">
    <location>
        <begin position="1200"/>
        <end position="1226"/>
    </location>
</feature>
<feature type="compositionally biased region" description="Low complexity" evidence="7">
    <location>
        <begin position="677"/>
        <end position="688"/>
    </location>
</feature>
<dbReference type="Gene3D" id="2.30.30.40">
    <property type="entry name" value="SH3 Domains"/>
    <property type="match status" value="1"/>
</dbReference>
<protein>
    <submittedName>
        <fullName evidence="11">Uncharacterized protein</fullName>
    </submittedName>
</protein>
<dbReference type="Pfam" id="PF12796">
    <property type="entry name" value="Ank_2"/>
    <property type="match status" value="1"/>
</dbReference>
<evidence type="ECO:0000259" key="8">
    <source>
        <dbReference type="PROSITE" id="PS50002"/>
    </source>
</evidence>
<evidence type="ECO:0000256" key="7">
    <source>
        <dbReference type="SAM" id="MobiDB-lite"/>
    </source>
</evidence>
<evidence type="ECO:0000256" key="2">
    <source>
        <dbReference type="ARBA" id="ARBA00022723"/>
    </source>
</evidence>
<evidence type="ECO:0000256" key="3">
    <source>
        <dbReference type="ARBA" id="ARBA00022833"/>
    </source>
</evidence>
<feature type="compositionally biased region" description="Polar residues" evidence="7">
    <location>
        <begin position="1093"/>
        <end position="1123"/>
    </location>
</feature>
<dbReference type="InterPro" id="IPR002110">
    <property type="entry name" value="Ankyrin_rpt"/>
</dbReference>
<dbReference type="InterPro" id="IPR036028">
    <property type="entry name" value="SH3-like_dom_sf"/>
</dbReference>
<proteinExistence type="predicted"/>
<feature type="region of interest" description="Disordered" evidence="7">
    <location>
        <begin position="1238"/>
        <end position="1307"/>
    </location>
</feature>
<dbReference type="Pfam" id="PF16746">
    <property type="entry name" value="BAR_3"/>
    <property type="match status" value="1"/>
</dbReference>
<dbReference type="InterPro" id="IPR043593">
    <property type="entry name" value="ASAP"/>
</dbReference>
<dbReference type="STRING" id="6198.A0A075A0H9"/>
<feature type="compositionally biased region" description="Low complexity" evidence="7">
    <location>
        <begin position="1057"/>
        <end position="1070"/>
    </location>
</feature>
<feature type="domain" description="Arf-GAP" evidence="10">
    <location>
        <begin position="553"/>
        <end position="679"/>
    </location>
</feature>
<name>A0A075A0H9_OPIVI</name>
<evidence type="ECO:0000256" key="5">
    <source>
        <dbReference type="PROSITE-ProRule" id="PRU00192"/>
    </source>
</evidence>
<evidence type="ECO:0000256" key="1">
    <source>
        <dbReference type="ARBA" id="ARBA00022443"/>
    </source>
</evidence>
<dbReference type="InterPro" id="IPR036770">
    <property type="entry name" value="Ankyrin_rpt-contain_sf"/>
</dbReference>
<evidence type="ECO:0000313" key="12">
    <source>
        <dbReference type="Proteomes" id="UP000054324"/>
    </source>
</evidence>
<organism evidence="11 12">
    <name type="scientific">Opisthorchis viverrini</name>
    <name type="common">Southeast Asian liver fluke</name>
    <dbReference type="NCBI Taxonomy" id="6198"/>
    <lineage>
        <taxon>Eukaryota</taxon>
        <taxon>Metazoa</taxon>
        <taxon>Spiralia</taxon>
        <taxon>Lophotrochozoa</taxon>
        <taxon>Platyhelminthes</taxon>
        <taxon>Trematoda</taxon>
        <taxon>Digenea</taxon>
        <taxon>Opisthorchiida</taxon>
        <taxon>Opisthorchiata</taxon>
        <taxon>Opisthorchiidae</taxon>
        <taxon>Opisthorchis</taxon>
    </lineage>
</organism>
<feature type="compositionally biased region" description="Pro residues" evidence="7">
    <location>
        <begin position="1213"/>
        <end position="1222"/>
    </location>
</feature>
<feature type="compositionally biased region" description="Polar residues" evidence="7">
    <location>
        <begin position="1152"/>
        <end position="1175"/>
    </location>
</feature>
<dbReference type="SUPFAM" id="SSF57863">
    <property type="entry name" value="ArfGap/RecO-like zinc finger"/>
    <property type="match status" value="1"/>
</dbReference>
<dbReference type="SMART" id="SM00248">
    <property type="entry name" value="ANK"/>
    <property type="match status" value="2"/>
</dbReference>
<dbReference type="InterPro" id="IPR001164">
    <property type="entry name" value="ArfGAP_dom"/>
</dbReference>
<feature type="region of interest" description="Disordered" evidence="7">
    <location>
        <begin position="1008"/>
        <end position="1134"/>
    </location>
</feature>
<feature type="region of interest" description="Disordered" evidence="7">
    <location>
        <begin position="677"/>
        <end position="701"/>
    </location>
</feature>
<feature type="region of interest" description="Disordered" evidence="7">
    <location>
        <begin position="948"/>
        <end position="987"/>
    </location>
</feature>
<evidence type="ECO:0000256" key="4">
    <source>
        <dbReference type="PROSITE-ProRule" id="PRU00023"/>
    </source>
</evidence>
<dbReference type="PROSITE" id="PS50088">
    <property type="entry name" value="ANK_REPEAT"/>
    <property type="match status" value="1"/>
</dbReference>
<dbReference type="Gene3D" id="1.10.220.150">
    <property type="entry name" value="Arf GTPase activating protein"/>
    <property type="match status" value="1"/>
</dbReference>
<dbReference type="Gene3D" id="1.25.40.20">
    <property type="entry name" value="Ankyrin repeat-containing domain"/>
    <property type="match status" value="1"/>
</dbReference>
<dbReference type="PROSITE" id="PS50003">
    <property type="entry name" value="PH_DOMAIN"/>
    <property type="match status" value="1"/>
</dbReference>
<dbReference type="Pfam" id="PF00018">
    <property type="entry name" value="SH3_1"/>
    <property type="match status" value="1"/>
</dbReference>
<keyword evidence="3" id="KW-0862">Zinc</keyword>
<dbReference type="InterPro" id="IPR004148">
    <property type="entry name" value="BAR_dom"/>
</dbReference>
<dbReference type="PRINTS" id="PR00405">
    <property type="entry name" value="REVINTRACTNG"/>
</dbReference>
<evidence type="ECO:0000313" key="11">
    <source>
        <dbReference type="EMBL" id="KER20929.1"/>
    </source>
</evidence>
<feature type="compositionally biased region" description="Low complexity" evidence="7">
    <location>
        <begin position="1285"/>
        <end position="1301"/>
    </location>
</feature>
<dbReference type="SUPFAM" id="SSF103657">
    <property type="entry name" value="BAR/IMD domain-like"/>
    <property type="match status" value="1"/>
</dbReference>
<dbReference type="InterPro" id="IPR038508">
    <property type="entry name" value="ArfGAP_dom_sf"/>
</dbReference>
<gene>
    <name evidence="11" type="ORF">T265_10635</name>
</gene>
<keyword evidence="6" id="KW-0863">Zinc-finger</keyword>
<dbReference type="GO" id="GO:0005737">
    <property type="term" value="C:cytoplasm"/>
    <property type="evidence" value="ECO:0007669"/>
    <property type="project" value="InterPro"/>
</dbReference>
<feature type="region of interest" description="Disordered" evidence="7">
    <location>
        <begin position="460"/>
        <end position="524"/>
    </location>
</feature>
<feature type="domain" description="SH3" evidence="8">
    <location>
        <begin position="1318"/>
        <end position="1380"/>
    </location>
</feature>
<dbReference type="SMART" id="SM00326">
    <property type="entry name" value="SH3"/>
    <property type="match status" value="1"/>
</dbReference>
<dbReference type="PANTHER" id="PTHR45854:SF3">
    <property type="entry name" value="ARFGAP WITH SH3 DOMAIN, ANK REPEAT AND PH DOMAIN-CONTAINING PROTEIN"/>
    <property type="match status" value="1"/>
</dbReference>
<dbReference type="Proteomes" id="UP000054324">
    <property type="component" value="Unassembled WGS sequence"/>
</dbReference>
<feature type="domain" description="PH" evidence="9">
    <location>
        <begin position="313"/>
        <end position="431"/>
    </location>
</feature>
<feature type="compositionally biased region" description="Low complexity" evidence="7">
    <location>
        <begin position="959"/>
        <end position="976"/>
    </location>
</feature>
<dbReference type="PROSITE" id="PS50115">
    <property type="entry name" value="ARFGAP"/>
    <property type="match status" value="1"/>
</dbReference>
<dbReference type="SUPFAM" id="SSF48403">
    <property type="entry name" value="Ankyrin repeat"/>
    <property type="match status" value="1"/>
</dbReference>
<dbReference type="InterPro" id="IPR037278">
    <property type="entry name" value="ARFGAP/RecO"/>
</dbReference>
<feature type="compositionally biased region" description="Polar residues" evidence="7">
    <location>
        <begin position="1261"/>
        <end position="1275"/>
    </location>
</feature>
<dbReference type="GO" id="GO:0005096">
    <property type="term" value="F:GTPase activator activity"/>
    <property type="evidence" value="ECO:0007669"/>
    <property type="project" value="InterPro"/>
</dbReference>
<dbReference type="PROSITE" id="PS50002">
    <property type="entry name" value="SH3"/>
    <property type="match status" value="1"/>
</dbReference>
<feature type="compositionally biased region" description="Polar residues" evidence="7">
    <location>
        <begin position="460"/>
        <end position="474"/>
    </location>
</feature>
<dbReference type="PRINTS" id="PR00452">
    <property type="entry name" value="SH3DOMAIN"/>
</dbReference>
<feature type="region of interest" description="Disordered" evidence="7">
    <location>
        <begin position="374"/>
        <end position="393"/>
    </location>
</feature>
<keyword evidence="12" id="KW-1185">Reference proteome</keyword>
<keyword evidence="1 5" id="KW-0728">SH3 domain</keyword>
<dbReference type="GeneID" id="20324803"/>
<dbReference type="SUPFAM" id="SSF50044">
    <property type="entry name" value="SH3-domain"/>
    <property type="match status" value="1"/>
</dbReference>
<dbReference type="RefSeq" id="XP_009175332.1">
    <property type="nucleotide sequence ID" value="XM_009177068.1"/>
</dbReference>
<dbReference type="InterPro" id="IPR027267">
    <property type="entry name" value="AH/BAR_dom_sf"/>
</dbReference>
<sequence>MSCPLTVDQFITDTLQDIRRPLESDFISKVSSVRCTVYQLDEGIENDRNVLLKAKKLLKAVISSGTNHADSIITLCDYLEKLGQVALESDEIHGTEIAASLCKFSVVHRDLANMSKHLMQNMNSILIFPMEAFMQGDVKADWKKPFERALKEYEYKYDKLRKEKVQIMKETGIFTPEVFTTEMTEDLEKERRKLQLETCEYLIKVNELKAKRSADLLQHLIDYYYAQSRYLRECLGVMDHFGKSMNDLTNRVSLLQKVHDAQKRRLIDTREEVRILLEKDPSTTSRKPRLLGQTSQAGVTYAAQPTQVNRAYGTKKSGFLLKKSDGKVKRVWQRRRVRIGDGELCLYHADESKPPVRLTLLTCQVKLPMDAAPQQTVDGGDTTAGGSGVTHSGSELRNHFDLVSNSRTYNFQAEDDQEFEEWISVLNNAMQEEFRRAMNVNDMESAELDAAVFGSRNNNAAAEFDPSQTSSPPTTRYPFGMTNRAGSVGAASLRDSLPGSEHDPLDSSSPTSRSRDSRLSRLGSADALGATDVMQTSTYGSYETPLKGKALHSTIQSVLRNCPGNEVCADCDRPDPEWVSVNLGVLICLECCGAHRELGVHHSRTQSLLMDDLSTNQLLLPRFVGNRVFNEIFESSLGSGVKPKPLENVTDSSGMMQRRAFVKEKYVDRRYITSTTTSFTAPSSDSPAKNGVGDPRLPRRDPVSERFLRKDLLRAVKTGDLSTLLQVYAEKFDLMTPLLPEDDDDNSLGNLEGMSALHVAVERARFLSNSCELSGASHLPLIEFILQNSSLTQLQRTNSRGDTALHHAIRCGSLDAVKLLLQAGGLPTPLLRITNKDRQTPLQLGEDLLQRGSPDQFTESIQLGEDLLQHGSPDQFTESIAGCVELVRLADKVINTNTTSDQPDKLFSGSDVTERSSVLRTTLQDAVDQLSSVDWCLSELRRTVSKSRIGRSGGSEMISTKPVTSSKSSTSKLFTSNDASPGKVDTSRSPGFKVTYNHVASSGVSKLGGLDKDGSGPGRCGQFNTPYGNALATLPRKKGPAPRPPSVDDGPLEFEAYYESTSTPYSSSTTARNVARPGRHKTSPHKTSFLDRLQSSHSVSTHRTDQSVSLSSKQLAQTATDTPESPEHNGQHSSSDLARLAELMHSSLCAETTAVQSRSATTHPSSRPTGMNQSPRAVGKYTDGSHDHIDIILDVLEEKPDSPVKQYPSSVSPAPPIPPKPNIPSSLFQSTALLRSPVRSEACPTADSVDSPPGEILPTTLPKQNKSVLPTTLRLSQPGLYPDKPLGSSSISHPPSCSTDSGDQSAVNPKDFPVADTKLGALLEAIYDCDAEHADELTFRRGEVIQLVARSDDEWWEGAIFNQPWRRGLFPITYVRCMSQRGEARNC</sequence>
<evidence type="ECO:0000256" key="6">
    <source>
        <dbReference type="PROSITE-ProRule" id="PRU00288"/>
    </source>
</evidence>
<dbReference type="Pfam" id="PF01412">
    <property type="entry name" value="ArfGap"/>
    <property type="match status" value="1"/>
</dbReference>
<feature type="region of interest" description="Disordered" evidence="7">
    <location>
        <begin position="1152"/>
        <end position="1184"/>
    </location>
</feature>
<dbReference type="KEGG" id="ovi:T265_10635"/>
<dbReference type="OrthoDB" id="435430at2759"/>
<dbReference type="Pfam" id="PF00169">
    <property type="entry name" value="PH"/>
    <property type="match status" value="1"/>
</dbReference>
<keyword evidence="2" id="KW-0479">Metal-binding</keyword>
<dbReference type="InterPro" id="IPR001452">
    <property type="entry name" value="SH3_domain"/>
</dbReference>
<evidence type="ECO:0000259" key="10">
    <source>
        <dbReference type="PROSITE" id="PS50115"/>
    </source>
</evidence>
<dbReference type="SMART" id="SM00105">
    <property type="entry name" value="ArfGap"/>
    <property type="match status" value="1"/>
</dbReference>
<dbReference type="EMBL" id="KL597009">
    <property type="protein sequence ID" value="KER20929.1"/>
    <property type="molecule type" value="Genomic_DNA"/>
</dbReference>
<reference evidence="11 12" key="1">
    <citation type="submission" date="2013-11" db="EMBL/GenBank/DDBJ databases">
        <title>Opisthorchis viverrini - life in the bile duct.</title>
        <authorList>
            <person name="Young N.D."/>
            <person name="Nagarajan N."/>
            <person name="Lin S.J."/>
            <person name="Korhonen P.K."/>
            <person name="Jex A.R."/>
            <person name="Hall R.S."/>
            <person name="Safavi-Hemami H."/>
            <person name="Kaewkong W."/>
            <person name="Bertrand D."/>
            <person name="Gao S."/>
            <person name="Seet Q."/>
            <person name="Wongkham S."/>
            <person name="Teh B.T."/>
            <person name="Wongkham C."/>
            <person name="Intapan P.M."/>
            <person name="Maleewong W."/>
            <person name="Yang X."/>
            <person name="Hu M."/>
            <person name="Wang Z."/>
            <person name="Hofmann A."/>
            <person name="Sternberg P.W."/>
            <person name="Tan P."/>
            <person name="Wang J."/>
            <person name="Gasser R.B."/>
        </authorList>
    </citation>
    <scope>NUCLEOTIDE SEQUENCE [LARGE SCALE GENOMIC DNA]</scope>
</reference>